<dbReference type="Proteomes" id="UP001141552">
    <property type="component" value="Unassembled WGS sequence"/>
</dbReference>
<proteinExistence type="predicted"/>
<keyword evidence="3" id="KW-1185">Reference proteome</keyword>
<feature type="compositionally biased region" description="Polar residues" evidence="1">
    <location>
        <begin position="12"/>
        <end position="29"/>
    </location>
</feature>
<evidence type="ECO:0000256" key="1">
    <source>
        <dbReference type="SAM" id="MobiDB-lite"/>
    </source>
</evidence>
<reference evidence="2" key="2">
    <citation type="journal article" date="2023" name="Plants (Basel)">
        <title>Annotation of the Turnera subulata (Passifloraceae) Draft Genome Reveals the S-Locus Evolved after the Divergence of Turneroideae from Passifloroideae in a Stepwise Manner.</title>
        <authorList>
            <person name="Henning P.M."/>
            <person name="Roalson E.H."/>
            <person name="Mir W."/>
            <person name="McCubbin A.G."/>
            <person name="Shore J.S."/>
        </authorList>
    </citation>
    <scope>NUCLEOTIDE SEQUENCE</scope>
    <source>
        <strain evidence="2">F60SS</strain>
    </source>
</reference>
<sequence>MPKRRVKKTAKQTEPTVVHNQQQKPQASSIDREVERQSEAIRALRDVEIEHALTGLRSLRSYFSQHLQTPLLQFFEGNLPNLSIVRNGEEKGQLEVQWKDNNNNNNNNDLGVSDGVGDLHASLLRRLSISYPDCSALRSFAGLGLSSDAVNTSFFGADNLHMTDFVFDGLSESQMLGMPDVFQTPGASSQRLSIGMTPKTLRLPKPGEMLLSVRGSPLGVYKEENMEAIRESEEG</sequence>
<evidence type="ECO:0000313" key="3">
    <source>
        <dbReference type="Proteomes" id="UP001141552"/>
    </source>
</evidence>
<dbReference type="AlphaFoldDB" id="A0A9Q0FYB1"/>
<dbReference type="PANTHER" id="PTHR37248">
    <property type="entry name" value="TRANSLATION INITIATION FACTOR"/>
    <property type="match status" value="1"/>
</dbReference>
<dbReference type="PANTHER" id="PTHR37248:SF1">
    <property type="entry name" value="TRANSLATION INITIATION FACTOR"/>
    <property type="match status" value="1"/>
</dbReference>
<organism evidence="2 3">
    <name type="scientific">Turnera subulata</name>
    <dbReference type="NCBI Taxonomy" id="218843"/>
    <lineage>
        <taxon>Eukaryota</taxon>
        <taxon>Viridiplantae</taxon>
        <taxon>Streptophyta</taxon>
        <taxon>Embryophyta</taxon>
        <taxon>Tracheophyta</taxon>
        <taxon>Spermatophyta</taxon>
        <taxon>Magnoliopsida</taxon>
        <taxon>eudicotyledons</taxon>
        <taxon>Gunneridae</taxon>
        <taxon>Pentapetalae</taxon>
        <taxon>rosids</taxon>
        <taxon>fabids</taxon>
        <taxon>Malpighiales</taxon>
        <taxon>Passifloraceae</taxon>
        <taxon>Turnera</taxon>
    </lineage>
</organism>
<protein>
    <submittedName>
        <fullName evidence="2">Uncharacterized protein</fullName>
    </submittedName>
</protein>
<feature type="region of interest" description="Disordered" evidence="1">
    <location>
        <begin position="1"/>
        <end position="33"/>
    </location>
</feature>
<dbReference type="OrthoDB" id="1920481at2759"/>
<name>A0A9Q0FYB1_9ROSI</name>
<evidence type="ECO:0000313" key="2">
    <source>
        <dbReference type="EMBL" id="KAJ4840168.1"/>
    </source>
</evidence>
<dbReference type="EMBL" id="JAKUCV010003099">
    <property type="protein sequence ID" value="KAJ4840168.1"/>
    <property type="molecule type" value="Genomic_DNA"/>
</dbReference>
<gene>
    <name evidence="2" type="ORF">Tsubulata_000268</name>
</gene>
<feature type="compositionally biased region" description="Basic residues" evidence="1">
    <location>
        <begin position="1"/>
        <end position="10"/>
    </location>
</feature>
<comment type="caution">
    <text evidence="2">The sequence shown here is derived from an EMBL/GenBank/DDBJ whole genome shotgun (WGS) entry which is preliminary data.</text>
</comment>
<reference evidence="2" key="1">
    <citation type="submission" date="2022-02" db="EMBL/GenBank/DDBJ databases">
        <authorList>
            <person name="Henning P.M."/>
            <person name="McCubbin A.G."/>
            <person name="Shore J.S."/>
        </authorList>
    </citation>
    <scope>NUCLEOTIDE SEQUENCE</scope>
    <source>
        <strain evidence="2">F60SS</strain>
        <tissue evidence="2">Leaves</tissue>
    </source>
</reference>
<accession>A0A9Q0FYB1</accession>